<evidence type="ECO:0000313" key="3">
    <source>
        <dbReference type="Proteomes" id="UP000700732"/>
    </source>
</evidence>
<dbReference type="Proteomes" id="UP000700732">
    <property type="component" value="Unassembled WGS sequence"/>
</dbReference>
<evidence type="ECO:0000259" key="1">
    <source>
        <dbReference type="Pfam" id="PF13313"/>
    </source>
</evidence>
<dbReference type="EMBL" id="VFIA01000023">
    <property type="protein sequence ID" value="MBC3793125.1"/>
    <property type="molecule type" value="Genomic_DNA"/>
</dbReference>
<organism evidence="2 3">
    <name type="scientific">Spirosoma utsteinense</name>
    <dbReference type="NCBI Taxonomy" id="2585773"/>
    <lineage>
        <taxon>Bacteria</taxon>
        <taxon>Pseudomonadati</taxon>
        <taxon>Bacteroidota</taxon>
        <taxon>Cytophagia</taxon>
        <taxon>Cytophagales</taxon>
        <taxon>Cytophagaceae</taxon>
        <taxon>Spirosoma</taxon>
    </lineage>
</organism>
<comment type="caution">
    <text evidence="2">The sequence shown here is derived from an EMBL/GenBank/DDBJ whole genome shotgun (WGS) entry which is preliminary data.</text>
</comment>
<sequence length="194" mass="21094">MRTVLFFGLLLGAASLTGCTSTEKETVKPTENALTSFISAESTISSGVRTSGPWELGVVFSSSVAGKLTQVGSKMPEPGSYRIIVWDFDSKQVLRQKTVEQTAPDKLTLDAIESLALTANKKYIISINSQSGGTNKKYGFAYKTGSADFMPFTKGSILVYNSCYRNAATPSFPDNVTNVKYELYGFPEFTFIPD</sequence>
<accession>A0ABR6W986</accession>
<proteinExistence type="predicted"/>
<dbReference type="PROSITE" id="PS51257">
    <property type="entry name" value="PROKAR_LIPOPROTEIN"/>
    <property type="match status" value="1"/>
</dbReference>
<evidence type="ECO:0000313" key="2">
    <source>
        <dbReference type="EMBL" id="MBC3793125.1"/>
    </source>
</evidence>
<dbReference type="InterPro" id="IPR025141">
    <property type="entry name" value="DUF4082"/>
</dbReference>
<reference evidence="2 3" key="1">
    <citation type="submission" date="2019-06" db="EMBL/GenBank/DDBJ databases">
        <title>Spirosoma utsteinense sp. nov. isolated from Antarctic ice-free soils.</title>
        <authorList>
            <person name="Tahon G."/>
        </authorList>
    </citation>
    <scope>NUCLEOTIDE SEQUENCE [LARGE SCALE GENOMIC DNA]</scope>
    <source>
        <strain evidence="2 3">LMG 31447</strain>
    </source>
</reference>
<dbReference type="RefSeq" id="WP_186738912.1">
    <property type="nucleotide sequence ID" value="NZ_VFIA01000023.1"/>
</dbReference>
<protein>
    <recommendedName>
        <fullName evidence="1">DUF4082 domain-containing protein</fullName>
    </recommendedName>
</protein>
<keyword evidence="3" id="KW-1185">Reference proteome</keyword>
<feature type="domain" description="DUF4082" evidence="1">
    <location>
        <begin position="49"/>
        <end position="178"/>
    </location>
</feature>
<name>A0ABR6W986_9BACT</name>
<dbReference type="Pfam" id="PF13313">
    <property type="entry name" value="DUF4082"/>
    <property type="match status" value="1"/>
</dbReference>
<gene>
    <name evidence="2" type="ORF">FH603_3642</name>
</gene>